<accession>A0ABN3GSJ5</accession>
<feature type="compositionally biased region" description="Basic and acidic residues" evidence="1">
    <location>
        <begin position="62"/>
        <end position="75"/>
    </location>
</feature>
<organism evidence="2 3">
    <name type="scientific">Saccharopolyspora halophila</name>
    <dbReference type="NCBI Taxonomy" id="405551"/>
    <lineage>
        <taxon>Bacteria</taxon>
        <taxon>Bacillati</taxon>
        <taxon>Actinomycetota</taxon>
        <taxon>Actinomycetes</taxon>
        <taxon>Pseudonocardiales</taxon>
        <taxon>Pseudonocardiaceae</taxon>
        <taxon>Saccharopolyspora</taxon>
    </lineage>
</organism>
<sequence>MTSDTEISPQARMANDIAVQFTHKSAREAAGAIANHIKMFWDPRMKSELDQILDDNPQDLHPLAREAAQKLRDSR</sequence>
<evidence type="ECO:0000313" key="2">
    <source>
        <dbReference type="EMBL" id="GAA2360003.1"/>
    </source>
</evidence>
<dbReference type="Proteomes" id="UP001501218">
    <property type="component" value="Unassembled WGS sequence"/>
</dbReference>
<name>A0ABN3GSJ5_9PSEU</name>
<evidence type="ECO:0008006" key="4">
    <source>
        <dbReference type="Google" id="ProtNLM"/>
    </source>
</evidence>
<keyword evidence="3" id="KW-1185">Reference proteome</keyword>
<evidence type="ECO:0000256" key="1">
    <source>
        <dbReference type="SAM" id="MobiDB-lite"/>
    </source>
</evidence>
<reference evidence="2 3" key="1">
    <citation type="journal article" date="2019" name="Int. J. Syst. Evol. Microbiol.">
        <title>The Global Catalogue of Microorganisms (GCM) 10K type strain sequencing project: providing services to taxonomists for standard genome sequencing and annotation.</title>
        <authorList>
            <consortium name="The Broad Institute Genomics Platform"/>
            <consortium name="The Broad Institute Genome Sequencing Center for Infectious Disease"/>
            <person name="Wu L."/>
            <person name="Ma J."/>
        </authorList>
    </citation>
    <scope>NUCLEOTIDE SEQUENCE [LARGE SCALE GENOMIC DNA]</scope>
    <source>
        <strain evidence="2 3">JCM 16221</strain>
    </source>
</reference>
<dbReference type="InterPro" id="IPR021074">
    <property type="entry name" value="Formate_DH_dsu"/>
</dbReference>
<dbReference type="RefSeq" id="WP_344136159.1">
    <property type="nucleotide sequence ID" value="NZ_BAAARA010000021.1"/>
</dbReference>
<proteinExistence type="predicted"/>
<comment type="caution">
    <text evidence="2">The sequence shown here is derived from an EMBL/GenBank/DDBJ whole genome shotgun (WGS) entry which is preliminary data.</text>
</comment>
<protein>
    <recommendedName>
        <fullName evidence="4">Formate dehydrogenase</fullName>
    </recommendedName>
</protein>
<evidence type="ECO:0000313" key="3">
    <source>
        <dbReference type="Proteomes" id="UP001501218"/>
    </source>
</evidence>
<gene>
    <name evidence="2" type="ORF">GCM10009854_43710</name>
</gene>
<feature type="region of interest" description="Disordered" evidence="1">
    <location>
        <begin position="55"/>
        <end position="75"/>
    </location>
</feature>
<dbReference type="EMBL" id="BAAARA010000021">
    <property type="protein sequence ID" value="GAA2360003.1"/>
    <property type="molecule type" value="Genomic_DNA"/>
</dbReference>
<dbReference type="Pfam" id="PF11390">
    <property type="entry name" value="FdsD"/>
    <property type="match status" value="1"/>
</dbReference>